<proteinExistence type="predicted"/>
<reference evidence="1" key="1">
    <citation type="submission" date="2022-03" db="EMBL/GenBank/DDBJ databases">
        <authorList>
            <person name="Brunel B."/>
        </authorList>
    </citation>
    <scope>NUCLEOTIDE SEQUENCE</scope>
    <source>
        <strain evidence="1">STM4922sample</strain>
    </source>
</reference>
<sequence>MELEHRHTGRRNLLAQMRLGSLRNEAAKGRLFAQAVSLQLERVAKKLWLGVRSRAASYRERPVIGGAFLYRPRLDDGTHQGTASLLRAVRLCCWGIRDYYRPLIYITSVEKLDLQAFRDLIAKSQPPASLTPALQALWWDAKGDWDKAHESAQLRDDAAGMRVHAYLHRKEGDQSNAEYWYRRCDATPSTLTLEEEWQELARAFLGQS</sequence>
<keyword evidence="2" id="KW-1185">Reference proteome</keyword>
<comment type="caution">
    <text evidence="1">The sequence shown here is derived from an EMBL/GenBank/DDBJ whole genome shotgun (WGS) entry which is preliminary data.</text>
</comment>
<evidence type="ECO:0000313" key="1">
    <source>
        <dbReference type="EMBL" id="CAH2395221.1"/>
    </source>
</evidence>
<accession>A0ABN8JDP6</accession>
<evidence type="ECO:0000313" key="2">
    <source>
        <dbReference type="Proteomes" id="UP001152604"/>
    </source>
</evidence>
<dbReference type="Proteomes" id="UP001152604">
    <property type="component" value="Unassembled WGS sequence"/>
</dbReference>
<dbReference type="EMBL" id="CAKXZS010000004">
    <property type="protein sequence ID" value="CAH2395221.1"/>
    <property type="molecule type" value="Genomic_DNA"/>
</dbReference>
<gene>
    <name evidence="1" type="ORF">MES4922_120030</name>
</gene>
<organism evidence="1 2">
    <name type="scientific">Mesorhizobium ventifaucium</name>
    <dbReference type="NCBI Taxonomy" id="666020"/>
    <lineage>
        <taxon>Bacteria</taxon>
        <taxon>Pseudomonadati</taxon>
        <taxon>Pseudomonadota</taxon>
        <taxon>Alphaproteobacteria</taxon>
        <taxon>Hyphomicrobiales</taxon>
        <taxon>Phyllobacteriaceae</taxon>
        <taxon>Mesorhizobium</taxon>
    </lineage>
</organism>
<name>A0ABN8JDP6_9HYPH</name>
<protein>
    <submittedName>
        <fullName evidence="1">Uncharacterized protein</fullName>
    </submittedName>
</protein>